<dbReference type="NCBIfam" id="TIGR02246">
    <property type="entry name" value="SgcJ/EcaC family oxidoreductase"/>
    <property type="match status" value="1"/>
</dbReference>
<dbReference type="Gene3D" id="3.10.450.50">
    <property type="match status" value="1"/>
</dbReference>
<dbReference type="SUPFAM" id="SSF55961">
    <property type="entry name" value="Bet v1-like"/>
    <property type="match status" value="1"/>
</dbReference>
<reference evidence="5" key="1">
    <citation type="journal article" date="2019" name="Int. J. Syst. Evol. Microbiol.">
        <title>The Global Catalogue of Microorganisms (GCM) 10K type strain sequencing project: providing services to taxonomists for standard genome sequencing and annotation.</title>
        <authorList>
            <consortium name="The Broad Institute Genomics Platform"/>
            <consortium name="The Broad Institute Genome Sequencing Center for Infectious Disease"/>
            <person name="Wu L."/>
            <person name="Ma J."/>
        </authorList>
    </citation>
    <scope>NUCLEOTIDE SEQUENCE [LARGE SCALE GENOMIC DNA]</scope>
    <source>
        <strain evidence="5">CGMCC 4.7466</strain>
    </source>
</reference>
<dbReference type="SUPFAM" id="SSF54427">
    <property type="entry name" value="NTF2-like"/>
    <property type="match status" value="1"/>
</dbReference>
<dbReference type="Pfam" id="PF08327">
    <property type="entry name" value="AHSA1"/>
    <property type="match status" value="1"/>
</dbReference>
<feature type="domain" description="DUF4440" evidence="3">
    <location>
        <begin position="167"/>
        <end position="277"/>
    </location>
</feature>
<evidence type="ECO:0000259" key="2">
    <source>
        <dbReference type="Pfam" id="PF08327"/>
    </source>
</evidence>
<dbReference type="InterPro" id="IPR023393">
    <property type="entry name" value="START-like_dom_sf"/>
</dbReference>
<keyword evidence="5" id="KW-1185">Reference proteome</keyword>
<dbReference type="InterPro" id="IPR011944">
    <property type="entry name" value="Steroid_delta5-4_isomerase"/>
</dbReference>
<dbReference type="RefSeq" id="WP_377068874.1">
    <property type="nucleotide sequence ID" value="NZ_JBHSJJ010000021.1"/>
</dbReference>
<dbReference type="Proteomes" id="UP001595818">
    <property type="component" value="Unassembled WGS sequence"/>
</dbReference>
<sequence length="307" mass="35468">MMKKIHFSIDIKAPKERVWDVLWNKESFRDWTSMFSEESEGSYIRSDWNEGSRFEFFESAFGSYGIIEKLVPNELLLLRHRGELTEGVEHPYKDGDRMEQYKLIEKDGSTILTLDQDVPLEHKVMFEKATPKAFRRIKELAEKTKHERGSENVEHLYQRDYEQTEVEKTYADLLTAWNKQDAMEMASLFTDSGTSIGFDGSQYHGKSEIETEIGKIFEHHQTADYVWKVREVRFLHSGVAILRAVVGMIPPGKRDINPAANAIQTITTVKQNGVWKIALFQNTPAQFHGRPEMVDELTKELSAVSES</sequence>
<organism evidence="4 5">
    <name type="scientific">Negadavirga shengliensis</name>
    <dbReference type="NCBI Taxonomy" id="1389218"/>
    <lineage>
        <taxon>Bacteria</taxon>
        <taxon>Pseudomonadati</taxon>
        <taxon>Bacteroidota</taxon>
        <taxon>Cytophagia</taxon>
        <taxon>Cytophagales</taxon>
        <taxon>Cyclobacteriaceae</taxon>
        <taxon>Negadavirga</taxon>
    </lineage>
</organism>
<accession>A0ABV9T7Z7</accession>
<name>A0ABV9T7Z7_9BACT</name>
<comment type="similarity">
    <text evidence="1">Belongs to the AHA1 family.</text>
</comment>
<dbReference type="EMBL" id="JBHSJJ010000021">
    <property type="protein sequence ID" value="MFC4874738.1"/>
    <property type="molecule type" value="Genomic_DNA"/>
</dbReference>
<evidence type="ECO:0000313" key="5">
    <source>
        <dbReference type="Proteomes" id="UP001595818"/>
    </source>
</evidence>
<evidence type="ECO:0000256" key="1">
    <source>
        <dbReference type="ARBA" id="ARBA00006817"/>
    </source>
</evidence>
<proteinExistence type="inferred from homology"/>
<dbReference type="InterPro" id="IPR032710">
    <property type="entry name" value="NTF2-like_dom_sf"/>
</dbReference>
<evidence type="ECO:0000313" key="4">
    <source>
        <dbReference type="EMBL" id="MFC4874738.1"/>
    </source>
</evidence>
<gene>
    <name evidence="4" type="ORF">ACFPFU_23745</name>
</gene>
<feature type="domain" description="Activator of Hsp90 ATPase homologue 1/2-like C-terminal" evidence="2">
    <location>
        <begin position="12"/>
        <end position="139"/>
    </location>
</feature>
<dbReference type="InterPro" id="IPR013538">
    <property type="entry name" value="ASHA1/2-like_C"/>
</dbReference>
<dbReference type="CDD" id="cd07814">
    <property type="entry name" value="SRPBCC_CalC_Aha1-like"/>
    <property type="match status" value="1"/>
</dbReference>
<dbReference type="InterPro" id="IPR027843">
    <property type="entry name" value="DUF4440"/>
</dbReference>
<dbReference type="Pfam" id="PF14534">
    <property type="entry name" value="DUF4440"/>
    <property type="match status" value="1"/>
</dbReference>
<protein>
    <submittedName>
        <fullName evidence="4">SgcJ/EcaC family oxidoreductase</fullName>
    </submittedName>
</protein>
<comment type="caution">
    <text evidence="4">The sequence shown here is derived from an EMBL/GenBank/DDBJ whole genome shotgun (WGS) entry which is preliminary data.</text>
</comment>
<evidence type="ECO:0000259" key="3">
    <source>
        <dbReference type="Pfam" id="PF14534"/>
    </source>
</evidence>
<dbReference type="Gene3D" id="3.30.530.20">
    <property type="match status" value="1"/>
</dbReference>